<evidence type="ECO:0000313" key="2">
    <source>
        <dbReference type="EMBL" id="RMI29528.1"/>
    </source>
</evidence>
<sequence length="109" mass="11499">MFGESVATRTRRTLSAVCVAAALVVPAGLAATAAADPIAQADDVHGVYPRPWCPPQFGGWQPPPRFGGWQPPVFGGWEPPFYGGGYDDWYDGPQYPALPLIVLGSAALS</sequence>
<dbReference type="AlphaFoldDB" id="A0A3M2L4S6"/>
<dbReference type="RefSeq" id="WP_122190762.1">
    <property type="nucleotide sequence ID" value="NZ_RFFH01000014.1"/>
</dbReference>
<evidence type="ECO:0000313" key="3">
    <source>
        <dbReference type="Proteomes" id="UP000279275"/>
    </source>
</evidence>
<evidence type="ECO:0000256" key="1">
    <source>
        <dbReference type="SAM" id="SignalP"/>
    </source>
</evidence>
<gene>
    <name evidence="2" type="ORF">EBN03_26015</name>
</gene>
<dbReference type="EMBL" id="RFFH01000014">
    <property type="protein sequence ID" value="RMI29528.1"/>
    <property type="molecule type" value="Genomic_DNA"/>
</dbReference>
<protein>
    <submittedName>
        <fullName evidence="2">Uncharacterized protein</fullName>
    </submittedName>
</protein>
<dbReference type="Proteomes" id="UP000279275">
    <property type="component" value="Unassembled WGS sequence"/>
</dbReference>
<keyword evidence="1" id="KW-0732">Signal</keyword>
<accession>A0A3M2L4S6</accession>
<comment type="caution">
    <text evidence="2">The sequence shown here is derived from an EMBL/GenBank/DDBJ whole genome shotgun (WGS) entry which is preliminary data.</text>
</comment>
<feature type="chain" id="PRO_5038753426" evidence="1">
    <location>
        <begin position="31"/>
        <end position="109"/>
    </location>
</feature>
<name>A0A3M2L4S6_9NOCA</name>
<reference evidence="2 3" key="1">
    <citation type="submission" date="2018-10" db="EMBL/GenBank/DDBJ databases">
        <title>Isolation from cow dung.</title>
        <authorList>
            <person name="Ling L."/>
        </authorList>
    </citation>
    <scope>NUCLEOTIDE SEQUENCE [LARGE SCALE GENOMIC DNA]</scope>
    <source>
        <strain evidence="2 3">NEAU-LL90</strain>
    </source>
</reference>
<keyword evidence="3" id="KW-1185">Reference proteome</keyword>
<proteinExistence type="predicted"/>
<feature type="signal peptide" evidence="1">
    <location>
        <begin position="1"/>
        <end position="30"/>
    </location>
</feature>
<organism evidence="2 3">
    <name type="scientific">Nocardia stercoris</name>
    <dbReference type="NCBI Taxonomy" id="2483361"/>
    <lineage>
        <taxon>Bacteria</taxon>
        <taxon>Bacillati</taxon>
        <taxon>Actinomycetota</taxon>
        <taxon>Actinomycetes</taxon>
        <taxon>Mycobacteriales</taxon>
        <taxon>Nocardiaceae</taxon>
        <taxon>Nocardia</taxon>
    </lineage>
</organism>